<evidence type="ECO:0000259" key="5">
    <source>
        <dbReference type="Pfam" id="PF17851"/>
    </source>
</evidence>
<dbReference type="InterPro" id="IPR023296">
    <property type="entry name" value="Glyco_hydro_beta-prop_sf"/>
</dbReference>
<proteinExistence type="inferred from homology"/>
<dbReference type="InterPro" id="IPR051795">
    <property type="entry name" value="Glycosyl_Hydrlase_43"/>
</dbReference>
<dbReference type="SUPFAM" id="SSF49899">
    <property type="entry name" value="Concanavalin A-like lectins/glucanases"/>
    <property type="match status" value="1"/>
</dbReference>
<accession>A0ABT9TYX1</accession>
<dbReference type="InterPro" id="IPR006710">
    <property type="entry name" value="Glyco_hydro_43"/>
</dbReference>
<evidence type="ECO:0000313" key="7">
    <source>
        <dbReference type="Proteomes" id="UP001229346"/>
    </source>
</evidence>
<evidence type="ECO:0000256" key="1">
    <source>
        <dbReference type="ARBA" id="ARBA00009865"/>
    </source>
</evidence>
<keyword evidence="2 4" id="KW-0378">Hydrolase</keyword>
<dbReference type="Gene3D" id="2.60.120.200">
    <property type="match status" value="1"/>
</dbReference>
<name>A0ABT9TYX1_PAEHA</name>
<protein>
    <submittedName>
        <fullName evidence="6">Alpha-N-arabinofuranosidase</fullName>
        <ecNumber evidence="6">3.2.1.55</ecNumber>
    </submittedName>
</protein>
<comment type="caution">
    <text evidence="6">The sequence shown here is derived from an EMBL/GenBank/DDBJ whole genome shotgun (WGS) entry which is preliminary data.</text>
</comment>
<dbReference type="InterPro" id="IPR013320">
    <property type="entry name" value="ConA-like_dom_sf"/>
</dbReference>
<dbReference type="Pfam" id="PF04616">
    <property type="entry name" value="Glyco_hydro_43"/>
    <property type="match status" value="1"/>
</dbReference>
<dbReference type="CDD" id="cd18617">
    <property type="entry name" value="GH43_XynB-like"/>
    <property type="match status" value="1"/>
</dbReference>
<feature type="domain" description="Beta-xylosidase C-terminal Concanavalin A-like" evidence="5">
    <location>
        <begin position="305"/>
        <end position="498"/>
    </location>
</feature>
<dbReference type="Pfam" id="PF17851">
    <property type="entry name" value="GH43_C2"/>
    <property type="match status" value="1"/>
</dbReference>
<evidence type="ECO:0000313" key="6">
    <source>
        <dbReference type="EMBL" id="MDQ0112579.1"/>
    </source>
</evidence>
<evidence type="ECO:0000256" key="4">
    <source>
        <dbReference type="RuleBase" id="RU361187"/>
    </source>
</evidence>
<evidence type="ECO:0000256" key="3">
    <source>
        <dbReference type="ARBA" id="ARBA00023295"/>
    </source>
</evidence>
<dbReference type="EMBL" id="JAUSSU010000004">
    <property type="protein sequence ID" value="MDQ0112579.1"/>
    <property type="molecule type" value="Genomic_DNA"/>
</dbReference>
<gene>
    <name evidence="6" type="ORF">J2T15_002014</name>
</gene>
<dbReference type="PANTHER" id="PTHR42812">
    <property type="entry name" value="BETA-XYLOSIDASE"/>
    <property type="match status" value="1"/>
</dbReference>
<dbReference type="Proteomes" id="UP001229346">
    <property type="component" value="Unassembled WGS sequence"/>
</dbReference>
<evidence type="ECO:0000256" key="2">
    <source>
        <dbReference type="ARBA" id="ARBA00022801"/>
    </source>
</evidence>
<keyword evidence="3 4" id="KW-0326">Glycosidase</keyword>
<dbReference type="EC" id="3.2.1.55" evidence="6"/>
<dbReference type="GO" id="GO:0046556">
    <property type="term" value="F:alpha-L-arabinofuranosidase activity"/>
    <property type="evidence" value="ECO:0007669"/>
    <property type="project" value="UniProtKB-EC"/>
</dbReference>
<sequence>MNYKNPVITGFHPDPSVCRSGDDYYLVTSSFEYFPGVPLFHSKDLVNWTQLGHVLTRPEQLDLSRAPSSGGVFAPTIREHNGRFYMVTTNVTAGGNFFVYTDDPHGEWSDPIFVDHPGIDPELFFDEDGTVYFTSSSNQGIYQSKIDVKTGLRLSEPTFLWTGTGGQYPEAPHIYRIGNWYYLMVAEGGTEYGHMETIARSERPEGPYESCPHNPILTHRSLLKSIHATGHADLVQTPEGDWWAVFLGIRPHGYPNKHHLGRETFLAPVTWTEDGWPIIGDNGTVSETMSAGNLPLQPAAAVPVREHFETSSLAPCWNFMRSPNPDNWSLGEKESCLTLRGNETTLNEIGAPAFVARRQQHFDCDVAAHMAFAPQHDGEEAGITVYMNDRFHYELAVTRIAGECKLIFRRKLGSLWKIENEAPWTSDSIVLHVKATKEQYSFGFSSKGETPFWFGSGETSLLATEVAGGFTGVLFALYATGNGSRCESSAHFDWFDYEAAKQ</sequence>
<dbReference type="InterPro" id="IPR041542">
    <property type="entry name" value="GH43_C2"/>
</dbReference>
<reference evidence="6 7" key="1">
    <citation type="submission" date="2023-07" db="EMBL/GenBank/DDBJ databases">
        <title>Sorghum-associated microbial communities from plants grown in Nebraska, USA.</title>
        <authorList>
            <person name="Schachtman D."/>
        </authorList>
    </citation>
    <scope>NUCLEOTIDE SEQUENCE [LARGE SCALE GENOMIC DNA]</scope>
    <source>
        <strain evidence="6 7">CC482</strain>
    </source>
</reference>
<comment type="similarity">
    <text evidence="1 4">Belongs to the glycosyl hydrolase 43 family.</text>
</comment>
<dbReference type="SUPFAM" id="SSF75005">
    <property type="entry name" value="Arabinanase/levansucrase/invertase"/>
    <property type="match status" value="1"/>
</dbReference>
<keyword evidence="7" id="KW-1185">Reference proteome</keyword>
<dbReference type="Gene3D" id="2.115.10.20">
    <property type="entry name" value="Glycosyl hydrolase domain, family 43"/>
    <property type="match status" value="1"/>
</dbReference>
<organism evidence="6 7">
    <name type="scientific">Paenibacillus harenae</name>
    <dbReference type="NCBI Taxonomy" id="306543"/>
    <lineage>
        <taxon>Bacteria</taxon>
        <taxon>Bacillati</taxon>
        <taxon>Bacillota</taxon>
        <taxon>Bacilli</taxon>
        <taxon>Bacillales</taxon>
        <taxon>Paenibacillaceae</taxon>
        <taxon>Paenibacillus</taxon>
    </lineage>
</organism>
<dbReference type="PANTHER" id="PTHR42812:SF12">
    <property type="entry name" value="BETA-XYLOSIDASE-RELATED"/>
    <property type="match status" value="1"/>
</dbReference>
<dbReference type="RefSeq" id="WP_307203490.1">
    <property type="nucleotide sequence ID" value="NZ_JAUSST010000002.1"/>
</dbReference>